<dbReference type="HOGENOM" id="CLU_2654915_0_0_1"/>
<protein>
    <submittedName>
        <fullName evidence="2">Predicted protein</fullName>
    </submittedName>
</protein>
<reference evidence="2 3" key="1">
    <citation type="journal article" date="2008" name="Nature">
        <title>The genome of Laccaria bicolor provides insights into mycorrhizal symbiosis.</title>
        <authorList>
            <person name="Martin F."/>
            <person name="Aerts A."/>
            <person name="Ahren D."/>
            <person name="Brun A."/>
            <person name="Danchin E.G.J."/>
            <person name="Duchaussoy F."/>
            <person name="Gibon J."/>
            <person name="Kohler A."/>
            <person name="Lindquist E."/>
            <person name="Pereda V."/>
            <person name="Salamov A."/>
            <person name="Shapiro H.J."/>
            <person name="Wuyts J."/>
            <person name="Blaudez D."/>
            <person name="Buee M."/>
            <person name="Brokstein P."/>
            <person name="Canbaeck B."/>
            <person name="Cohen D."/>
            <person name="Courty P.E."/>
            <person name="Coutinho P.M."/>
            <person name="Delaruelle C."/>
            <person name="Detter J.C."/>
            <person name="Deveau A."/>
            <person name="DiFazio S."/>
            <person name="Duplessis S."/>
            <person name="Fraissinet-Tachet L."/>
            <person name="Lucic E."/>
            <person name="Frey-Klett P."/>
            <person name="Fourrey C."/>
            <person name="Feussner I."/>
            <person name="Gay G."/>
            <person name="Grimwood J."/>
            <person name="Hoegger P.J."/>
            <person name="Jain P."/>
            <person name="Kilaru S."/>
            <person name="Labbe J."/>
            <person name="Lin Y.C."/>
            <person name="Legue V."/>
            <person name="Le Tacon F."/>
            <person name="Marmeisse R."/>
            <person name="Melayah D."/>
            <person name="Montanini B."/>
            <person name="Muratet M."/>
            <person name="Nehls U."/>
            <person name="Niculita-Hirzel H."/>
            <person name="Oudot-Le Secq M.P."/>
            <person name="Peter M."/>
            <person name="Quesneville H."/>
            <person name="Rajashekar B."/>
            <person name="Reich M."/>
            <person name="Rouhier N."/>
            <person name="Schmutz J."/>
            <person name="Yin T."/>
            <person name="Chalot M."/>
            <person name="Henrissat B."/>
            <person name="Kuees U."/>
            <person name="Lucas S."/>
            <person name="Van de Peer Y."/>
            <person name="Podila G.K."/>
            <person name="Polle A."/>
            <person name="Pukkila P.J."/>
            <person name="Richardson P.M."/>
            <person name="Rouze P."/>
            <person name="Sanders I.R."/>
            <person name="Stajich J.E."/>
            <person name="Tunlid A."/>
            <person name="Tuskan G."/>
            <person name="Grigoriev I.V."/>
        </authorList>
    </citation>
    <scope>NUCLEOTIDE SEQUENCE [LARGE SCALE GENOMIC DNA]</scope>
    <source>
        <strain evidence="3">S238N-H82 / ATCC MYA-4686</strain>
    </source>
</reference>
<dbReference type="KEGG" id="lbc:LACBIDRAFT_303041"/>
<keyword evidence="3" id="KW-1185">Reference proteome</keyword>
<dbReference type="AlphaFoldDB" id="B0DIT8"/>
<evidence type="ECO:0000313" key="3">
    <source>
        <dbReference type="Proteomes" id="UP000001194"/>
    </source>
</evidence>
<proteinExistence type="predicted"/>
<organism evidence="3">
    <name type="scientific">Laccaria bicolor (strain S238N-H82 / ATCC MYA-4686)</name>
    <name type="common">Bicoloured deceiver</name>
    <name type="synonym">Laccaria laccata var. bicolor</name>
    <dbReference type="NCBI Taxonomy" id="486041"/>
    <lineage>
        <taxon>Eukaryota</taxon>
        <taxon>Fungi</taxon>
        <taxon>Dikarya</taxon>
        <taxon>Basidiomycota</taxon>
        <taxon>Agaricomycotina</taxon>
        <taxon>Agaricomycetes</taxon>
        <taxon>Agaricomycetidae</taxon>
        <taxon>Agaricales</taxon>
        <taxon>Agaricineae</taxon>
        <taxon>Hydnangiaceae</taxon>
        <taxon>Laccaria</taxon>
    </lineage>
</organism>
<gene>
    <name evidence="2" type="ORF">LACBIDRAFT_303041</name>
</gene>
<dbReference type="RefSeq" id="XP_001883958.1">
    <property type="nucleotide sequence ID" value="XM_001883923.1"/>
</dbReference>
<sequence length="76" mass="8344">MPDIETKSLIDTPISSLTRTHPSPRFHHTDDTPSGIVTSLCIINTKGKSIHPLISGADFYALPKFSPDGTRLAWNQ</sequence>
<dbReference type="InParanoid" id="B0DIT8"/>
<evidence type="ECO:0000313" key="2">
    <source>
        <dbReference type="EMBL" id="EDR05400.1"/>
    </source>
</evidence>
<dbReference type="GeneID" id="6079676"/>
<name>B0DIT8_LACBS</name>
<dbReference type="EMBL" id="DS547113">
    <property type="protein sequence ID" value="EDR05400.1"/>
    <property type="molecule type" value="Genomic_DNA"/>
</dbReference>
<accession>B0DIT8</accession>
<feature type="region of interest" description="Disordered" evidence="1">
    <location>
        <begin position="1"/>
        <end position="33"/>
    </location>
</feature>
<dbReference type="Proteomes" id="UP000001194">
    <property type="component" value="Unassembled WGS sequence"/>
</dbReference>
<dbReference type="OrthoDB" id="43744at2759"/>
<evidence type="ECO:0000256" key="1">
    <source>
        <dbReference type="SAM" id="MobiDB-lite"/>
    </source>
</evidence>